<dbReference type="GO" id="GO:0051538">
    <property type="term" value="F:3 iron, 4 sulfur cluster binding"/>
    <property type="evidence" value="ECO:0007669"/>
    <property type="project" value="UniProtKB-KW"/>
</dbReference>
<comment type="pathway">
    <text evidence="3 17">Carbohydrate metabolism; tricarboxylic acid cycle; fumarate from succinate (eukaryal route): step 1/1.</text>
</comment>
<evidence type="ECO:0000256" key="16">
    <source>
        <dbReference type="ARBA" id="ARBA00049220"/>
    </source>
</evidence>
<dbReference type="GO" id="GO:0008177">
    <property type="term" value="F:succinate dehydrogenase (quinone) activity"/>
    <property type="evidence" value="ECO:0007669"/>
    <property type="project" value="UniProtKB-EC"/>
</dbReference>
<comment type="similarity">
    <text evidence="4 17">Belongs to the succinate dehydrogenase/fumarate reductase iron-sulfur protein family.</text>
</comment>
<keyword evidence="12" id="KW-0560">Oxidoreductase</keyword>
<dbReference type="InterPro" id="IPR050573">
    <property type="entry name" value="SDH/FRD_Iron-Sulfur"/>
</dbReference>
<keyword evidence="17" id="KW-0496">Mitochondrion</keyword>
<dbReference type="InterPro" id="IPR017900">
    <property type="entry name" value="4Fe4S_Fe_S_CS"/>
</dbReference>
<evidence type="ECO:0000256" key="12">
    <source>
        <dbReference type="ARBA" id="ARBA00023002"/>
    </source>
</evidence>
<evidence type="ECO:0000313" key="20">
    <source>
        <dbReference type="EMBL" id="CAA7401696.1"/>
    </source>
</evidence>
<evidence type="ECO:0000259" key="18">
    <source>
        <dbReference type="PROSITE" id="PS51085"/>
    </source>
</evidence>
<keyword evidence="17" id="KW-0472">Membrane</keyword>
<dbReference type="PROSITE" id="PS51085">
    <property type="entry name" value="2FE2S_FER_2"/>
    <property type="match status" value="1"/>
</dbReference>
<evidence type="ECO:0000256" key="15">
    <source>
        <dbReference type="ARBA" id="ARBA00023291"/>
    </source>
</evidence>
<gene>
    <name evidence="20" type="ORF">SI8410_09012374</name>
</gene>
<dbReference type="PROSITE" id="PS00197">
    <property type="entry name" value="2FE2S_FER_1"/>
    <property type="match status" value="1"/>
</dbReference>
<evidence type="ECO:0000256" key="1">
    <source>
        <dbReference type="ARBA" id="ARBA00002787"/>
    </source>
</evidence>
<dbReference type="Proteomes" id="UP000663760">
    <property type="component" value="Chromosome 9"/>
</dbReference>
<comment type="cofactor">
    <cofactor evidence="17">
        <name>[4Fe-4S] cluster</name>
        <dbReference type="ChEBI" id="CHEBI:49883"/>
    </cofactor>
    <text evidence="17">Binds 1 [4Fe-4S] cluster.</text>
</comment>
<dbReference type="GO" id="GO:0009055">
    <property type="term" value="F:electron transfer activity"/>
    <property type="evidence" value="ECO:0007669"/>
    <property type="project" value="InterPro"/>
</dbReference>
<dbReference type="NCBIfam" id="NF004616">
    <property type="entry name" value="PRK05950.1"/>
    <property type="match status" value="1"/>
</dbReference>
<evidence type="ECO:0000256" key="3">
    <source>
        <dbReference type="ARBA" id="ARBA00004788"/>
    </source>
</evidence>
<evidence type="ECO:0000256" key="14">
    <source>
        <dbReference type="ARBA" id="ARBA00023014"/>
    </source>
</evidence>
<dbReference type="EMBL" id="LR746272">
    <property type="protein sequence ID" value="CAA7401696.1"/>
    <property type="molecule type" value="Genomic_DNA"/>
</dbReference>
<dbReference type="InterPro" id="IPR036010">
    <property type="entry name" value="2Fe-2S_ferredoxin-like_sf"/>
</dbReference>
<evidence type="ECO:0000256" key="9">
    <source>
        <dbReference type="ARBA" id="ARBA00022714"/>
    </source>
</evidence>
<proteinExistence type="inferred from homology"/>
<dbReference type="GO" id="GO:0046872">
    <property type="term" value="F:metal ion binding"/>
    <property type="evidence" value="ECO:0007669"/>
    <property type="project" value="UniProtKB-KW"/>
</dbReference>
<keyword evidence="21" id="KW-1185">Reference proteome</keyword>
<evidence type="ECO:0000256" key="10">
    <source>
        <dbReference type="ARBA" id="ARBA00022723"/>
    </source>
</evidence>
<dbReference type="PROSITE" id="PS00198">
    <property type="entry name" value="4FE4S_FER_1"/>
    <property type="match status" value="1"/>
</dbReference>
<dbReference type="InterPro" id="IPR006058">
    <property type="entry name" value="2Fe2S_fd_BS"/>
</dbReference>
<dbReference type="SUPFAM" id="SSF46548">
    <property type="entry name" value="alpha-helical ferredoxin"/>
    <property type="match status" value="1"/>
</dbReference>
<dbReference type="PANTHER" id="PTHR11921:SF40">
    <property type="entry name" value="SUCCINATE DEHYDROGENASE [UBIQUINONE] IRON-SULFUR SUBUNIT 3, MITOCHONDRIAL"/>
    <property type="match status" value="1"/>
</dbReference>
<dbReference type="GO" id="GO:0051537">
    <property type="term" value="F:2 iron, 2 sulfur cluster binding"/>
    <property type="evidence" value="ECO:0007669"/>
    <property type="project" value="UniProtKB-KW"/>
</dbReference>
<keyword evidence="8" id="KW-0816">Tricarboxylic acid cycle</keyword>
<keyword evidence="13 17" id="KW-0408">Iron</keyword>
<keyword evidence="9 17" id="KW-0001">2Fe-2S</keyword>
<dbReference type="NCBIfam" id="TIGR00384">
    <property type="entry name" value="dhsB"/>
    <property type="match status" value="1"/>
</dbReference>
<protein>
    <recommendedName>
        <fullName evidence="17">Succinate dehydrogenase [ubiquinone] iron-sulfur subunit, mitochondrial</fullName>
        <ecNumber evidence="17">1.3.5.1</ecNumber>
    </recommendedName>
</protein>
<dbReference type="SUPFAM" id="SSF54292">
    <property type="entry name" value="2Fe-2S ferredoxin-like"/>
    <property type="match status" value="1"/>
</dbReference>
<evidence type="ECO:0000256" key="5">
    <source>
        <dbReference type="ARBA" id="ARBA00011313"/>
    </source>
</evidence>
<feature type="domain" description="4Fe-4S ferredoxin-type" evidence="19">
    <location>
        <begin position="202"/>
        <end position="232"/>
    </location>
</feature>
<keyword evidence="14 17" id="KW-0411">Iron-sulfur</keyword>
<dbReference type="GO" id="GO:0006099">
    <property type="term" value="P:tricarboxylic acid cycle"/>
    <property type="evidence" value="ECO:0007669"/>
    <property type="project" value="UniProtKB-UniPathway"/>
</dbReference>
<keyword evidence="17" id="KW-0999">Mitochondrion inner membrane</keyword>
<comment type="subunit">
    <text evidence="5">Component of complex II composed of eight subunits in plants: four classical SDH subunits SDH1, SDH2, SDH3 and SDH4 (a flavoprotein (FP), an iron-sulfur protein (IP), and a cytochrome b composed of a large and a small subunit.), as well as four subunits unknown in mitochondria from bacteria and heterotrophic eukaryotes.</text>
</comment>
<evidence type="ECO:0000256" key="2">
    <source>
        <dbReference type="ARBA" id="ARBA00004443"/>
    </source>
</evidence>
<name>A0A7I8KWJ6_SPIIN</name>
<comment type="function">
    <text evidence="1 17">Iron-sulfur protein (IP) subunit of succinate dehydrogenase (SDH) that is involved in complex II of the mitochondrial electron transport chain and is responsible for transferring electrons from succinate to ubiquinone (coenzyme Q).</text>
</comment>
<keyword evidence="10 17" id="KW-0479">Metal-binding</keyword>
<dbReference type="InterPro" id="IPR025192">
    <property type="entry name" value="Succ_DH/fum_Rdtase_N"/>
</dbReference>
<evidence type="ECO:0000256" key="11">
    <source>
        <dbReference type="ARBA" id="ARBA00022982"/>
    </source>
</evidence>
<comment type="catalytic activity">
    <reaction evidence="16">
        <text>a quinone + succinate = fumarate + a quinol</text>
        <dbReference type="Rhea" id="RHEA:40523"/>
        <dbReference type="ChEBI" id="CHEBI:24646"/>
        <dbReference type="ChEBI" id="CHEBI:29806"/>
        <dbReference type="ChEBI" id="CHEBI:30031"/>
        <dbReference type="ChEBI" id="CHEBI:132124"/>
        <dbReference type="EC" id="1.3.5.1"/>
    </reaction>
</comment>
<dbReference type="UniPathway" id="UPA00223">
    <property type="reaction ID" value="UER01006"/>
</dbReference>
<dbReference type="EC" id="1.3.5.1" evidence="17"/>
<dbReference type="OrthoDB" id="1696654at2759"/>
<dbReference type="Gene3D" id="3.10.20.30">
    <property type="match status" value="1"/>
</dbReference>
<evidence type="ECO:0000256" key="8">
    <source>
        <dbReference type="ARBA" id="ARBA00022532"/>
    </source>
</evidence>
<accession>A0A7I8KWJ6</accession>
<dbReference type="InterPro" id="IPR017896">
    <property type="entry name" value="4Fe4S_Fe-S-bd"/>
</dbReference>
<evidence type="ECO:0000256" key="13">
    <source>
        <dbReference type="ARBA" id="ARBA00023004"/>
    </source>
</evidence>
<dbReference type="GO" id="GO:0051539">
    <property type="term" value="F:4 iron, 4 sulfur cluster binding"/>
    <property type="evidence" value="ECO:0007669"/>
    <property type="project" value="UniProtKB-KW"/>
</dbReference>
<dbReference type="GO" id="GO:0045273">
    <property type="term" value="C:respiratory chain complex II (succinate dehydrogenase)"/>
    <property type="evidence" value="ECO:0007669"/>
    <property type="project" value="UniProtKB-ARBA"/>
</dbReference>
<dbReference type="AlphaFoldDB" id="A0A7I8KWJ6"/>
<reference evidence="20" key="1">
    <citation type="submission" date="2020-02" db="EMBL/GenBank/DDBJ databases">
        <authorList>
            <person name="Scholz U."/>
            <person name="Mascher M."/>
            <person name="Fiebig A."/>
        </authorList>
    </citation>
    <scope>NUCLEOTIDE SEQUENCE</scope>
</reference>
<dbReference type="Pfam" id="PF13085">
    <property type="entry name" value="Fer2_3"/>
    <property type="match status" value="1"/>
</dbReference>
<evidence type="ECO:0000256" key="17">
    <source>
        <dbReference type="RuleBase" id="RU361237"/>
    </source>
</evidence>
<dbReference type="PANTHER" id="PTHR11921">
    <property type="entry name" value="SUCCINATE DEHYDROGENASE IRON-SULFUR PROTEIN"/>
    <property type="match status" value="1"/>
</dbReference>
<dbReference type="InterPro" id="IPR009051">
    <property type="entry name" value="Helical_ferredxn"/>
</dbReference>
<dbReference type="InterPro" id="IPR012675">
    <property type="entry name" value="Beta-grasp_dom_sf"/>
</dbReference>
<dbReference type="FunFam" id="1.10.1060.10:FF:000001">
    <property type="entry name" value="Succinate dehydrogenase iron-sulfur subunit SdhB"/>
    <property type="match status" value="1"/>
</dbReference>
<comment type="cofactor">
    <cofactor evidence="17">
        <name>[2Fe-2S] cluster</name>
        <dbReference type="ChEBI" id="CHEBI:190135"/>
    </cofactor>
    <text evidence="17">Binds 1 [2Fe-2S] cluster.</text>
</comment>
<keyword evidence="11" id="KW-0249">Electron transport</keyword>
<comment type="cofactor">
    <cofactor evidence="17">
        <name>[3Fe-4S] cluster</name>
        <dbReference type="ChEBI" id="CHEBI:21137"/>
    </cofactor>
    <text evidence="17">Binds 1 [3Fe-4S] cluster.</text>
</comment>
<keyword evidence="6" id="KW-0813">Transport</keyword>
<feature type="domain" description="2Fe-2S ferredoxin-type" evidence="18">
    <location>
        <begin position="68"/>
        <end position="160"/>
    </location>
</feature>
<keyword evidence="15 17" id="KW-0003">3Fe-4S</keyword>
<dbReference type="PROSITE" id="PS51379">
    <property type="entry name" value="4FE4S_FER_2"/>
    <property type="match status" value="1"/>
</dbReference>
<organism evidence="20 21">
    <name type="scientific">Spirodela intermedia</name>
    <name type="common">Intermediate duckweed</name>
    <dbReference type="NCBI Taxonomy" id="51605"/>
    <lineage>
        <taxon>Eukaryota</taxon>
        <taxon>Viridiplantae</taxon>
        <taxon>Streptophyta</taxon>
        <taxon>Embryophyta</taxon>
        <taxon>Tracheophyta</taxon>
        <taxon>Spermatophyta</taxon>
        <taxon>Magnoliopsida</taxon>
        <taxon>Liliopsida</taxon>
        <taxon>Araceae</taxon>
        <taxon>Lemnoideae</taxon>
        <taxon>Spirodela</taxon>
    </lineage>
</organism>
<keyword evidence="7 17" id="KW-0004">4Fe-4S</keyword>
<evidence type="ECO:0000259" key="19">
    <source>
        <dbReference type="PROSITE" id="PS51379"/>
    </source>
</evidence>
<evidence type="ECO:0000256" key="7">
    <source>
        <dbReference type="ARBA" id="ARBA00022485"/>
    </source>
</evidence>
<evidence type="ECO:0000313" key="21">
    <source>
        <dbReference type="Proteomes" id="UP000663760"/>
    </source>
</evidence>
<dbReference type="Pfam" id="PF13534">
    <property type="entry name" value="Fer4_17"/>
    <property type="match status" value="1"/>
</dbReference>
<dbReference type="GO" id="GO:0005743">
    <property type="term" value="C:mitochondrial inner membrane"/>
    <property type="evidence" value="ECO:0007669"/>
    <property type="project" value="UniProtKB-SubCell"/>
</dbReference>
<dbReference type="Gene3D" id="1.10.1060.10">
    <property type="entry name" value="Alpha-helical ferredoxin"/>
    <property type="match status" value="1"/>
</dbReference>
<evidence type="ECO:0000256" key="6">
    <source>
        <dbReference type="ARBA" id="ARBA00022448"/>
    </source>
</evidence>
<dbReference type="InterPro" id="IPR001041">
    <property type="entry name" value="2Fe-2S_ferredoxin-type"/>
</dbReference>
<sequence length="312" mass="35632">MLRKGRGLEREGWRAATRSFFNGTVPKEGDFPVLEGHPKAQENAESAVRRYGLSRRQTAEGEKGKKVKEFQIYRWNPTSPSRPFLQSFFVDLATSGPMVLDVLQRIKAEQDPSLSYRRSCREGICGSCAMNIDGLNNLACLKPIDNDASRPSMITPLPHMFVVKDLVVDLSNFYQQYRSIEPWLKTKGKPENGREYRQSPAERKKLDGLYECILCACCSGACPEYWWNPESFLGPATLLQAYRWVSDSRDEYTAERLQALTEDRDKLHRCRRVGNCTANCPKSLDPEKAIETMKQEHLYPSFLRPLHSTLAV</sequence>
<comment type="subcellular location">
    <subcellularLocation>
        <location evidence="2 17">Mitochondrion inner membrane</location>
        <topology evidence="2 17">Peripheral membrane protein</topology>
        <orientation evidence="2 17">Matrix side</orientation>
    </subcellularLocation>
</comment>
<dbReference type="GO" id="GO:0022904">
    <property type="term" value="P:respiratory electron transport chain"/>
    <property type="evidence" value="ECO:0007669"/>
    <property type="project" value="TreeGrafter"/>
</dbReference>
<dbReference type="InterPro" id="IPR004489">
    <property type="entry name" value="Succ_DH/fum_Rdtase_Fe-S"/>
</dbReference>
<evidence type="ECO:0000256" key="4">
    <source>
        <dbReference type="ARBA" id="ARBA00009433"/>
    </source>
</evidence>